<reference evidence="1" key="1">
    <citation type="submission" date="2023-04" db="EMBL/GenBank/DDBJ databases">
        <title>Characterization and analysis of the complete genome of Gordonia rubripertincta 112, the degrader of aromatic and aliphatic compounds.</title>
        <authorList>
            <person name="Frantsuzova E."/>
            <person name="Bogun A."/>
            <person name="Delegan Y."/>
        </authorList>
    </citation>
    <scope>NUCLEOTIDE SEQUENCE</scope>
    <source>
        <strain evidence="1">112</strain>
    </source>
</reference>
<dbReference type="AlphaFoldDB" id="A0AAW6RDP7"/>
<proteinExistence type="predicted"/>
<evidence type="ECO:0008006" key="2">
    <source>
        <dbReference type="Google" id="ProtNLM"/>
    </source>
</evidence>
<dbReference type="RefSeq" id="WP_168432573.1">
    <property type="nucleotide sequence ID" value="NZ_CP136136.1"/>
</dbReference>
<organism evidence="1">
    <name type="scientific">Gordonia rubripertincta</name>
    <name type="common">Rhodococcus corallinus</name>
    <dbReference type="NCBI Taxonomy" id="36822"/>
    <lineage>
        <taxon>Bacteria</taxon>
        <taxon>Bacillati</taxon>
        <taxon>Actinomycetota</taxon>
        <taxon>Actinomycetes</taxon>
        <taxon>Mycobacteriales</taxon>
        <taxon>Gordoniaceae</taxon>
        <taxon>Gordonia</taxon>
    </lineage>
</organism>
<name>A0AAW6RDP7_GORRU</name>
<evidence type="ECO:0000313" key="1">
    <source>
        <dbReference type="EMBL" id="MDG6782636.1"/>
    </source>
</evidence>
<gene>
    <name evidence="1" type="ORF">QBL07_17595</name>
</gene>
<protein>
    <recommendedName>
        <fullName evidence="2">ABC transporter permease</fullName>
    </recommendedName>
</protein>
<dbReference type="EMBL" id="JARUXG010000012">
    <property type="protein sequence ID" value="MDG6782636.1"/>
    <property type="molecule type" value="Genomic_DNA"/>
</dbReference>
<sequence>MSEAAARGIPASWKNDRGPLRDRVVAVVLRPTSPRWQWGVATALVLIAVEVVVV</sequence>
<accession>A0AAW6RDP7</accession>
<comment type="caution">
    <text evidence="1">The sequence shown here is derived from an EMBL/GenBank/DDBJ whole genome shotgun (WGS) entry which is preliminary data.</text>
</comment>